<evidence type="ECO:0000313" key="1">
    <source>
        <dbReference type="EMBL" id="HIZ80158.1"/>
    </source>
</evidence>
<reference evidence="1" key="1">
    <citation type="journal article" date="2021" name="PeerJ">
        <title>Extensive microbial diversity within the chicken gut microbiome revealed by metagenomics and culture.</title>
        <authorList>
            <person name="Gilroy R."/>
            <person name="Ravi A."/>
            <person name="Getino M."/>
            <person name="Pursley I."/>
            <person name="Horton D.L."/>
            <person name="Alikhan N.F."/>
            <person name="Baker D."/>
            <person name="Gharbi K."/>
            <person name="Hall N."/>
            <person name="Watson M."/>
            <person name="Adriaenssens E.M."/>
            <person name="Foster-Nyarko E."/>
            <person name="Jarju S."/>
            <person name="Secka A."/>
            <person name="Antonio M."/>
            <person name="Oren A."/>
            <person name="Chaudhuri R.R."/>
            <person name="La Ragione R."/>
            <person name="Hildebrand F."/>
            <person name="Pallen M.J."/>
        </authorList>
    </citation>
    <scope>NUCLEOTIDE SEQUENCE</scope>
    <source>
        <strain evidence="1">ChiBcec1-1093</strain>
    </source>
</reference>
<dbReference type="Gene3D" id="3.10.310.70">
    <property type="match status" value="1"/>
</dbReference>
<organism evidence="1 2">
    <name type="scientific">Candidatus Lachnoclostridium stercorigallinarum</name>
    <dbReference type="NCBI Taxonomy" id="2838634"/>
    <lineage>
        <taxon>Bacteria</taxon>
        <taxon>Bacillati</taxon>
        <taxon>Bacillota</taxon>
        <taxon>Clostridia</taxon>
        <taxon>Lachnospirales</taxon>
        <taxon>Lachnospiraceae</taxon>
    </lineage>
</organism>
<accession>A0A9D2GI30</accession>
<dbReference type="EMBL" id="DXBC01000165">
    <property type="protein sequence ID" value="HIZ80158.1"/>
    <property type="molecule type" value="Genomic_DNA"/>
</dbReference>
<dbReference type="GO" id="GO:0016810">
    <property type="term" value="F:hydrolase activity, acting on carbon-nitrogen (but not peptide) bonds"/>
    <property type="evidence" value="ECO:0007669"/>
    <property type="project" value="InterPro"/>
</dbReference>
<protein>
    <submittedName>
        <fullName evidence="1">Amidohydrolase</fullName>
    </submittedName>
</protein>
<reference evidence="1" key="2">
    <citation type="submission" date="2021-04" db="EMBL/GenBank/DDBJ databases">
        <authorList>
            <person name="Gilroy R."/>
        </authorList>
    </citation>
    <scope>NUCLEOTIDE SEQUENCE</scope>
    <source>
        <strain evidence="1">ChiBcec1-1093</strain>
    </source>
</reference>
<feature type="non-terminal residue" evidence="1">
    <location>
        <position position="96"/>
    </location>
</feature>
<dbReference type="Proteomes" id="UP000824101">
    <property type="component" value="Unassembled WGS sequence"/>
</dbReference>
<proteinExistence type="predicted"/>
<dbReference type="Gene3D" id="2.30.40.10">
    <property type="entry name" value="Urease, subunit C, domain 1"/>
    <property type="match status" value="1"/>
</dbReference>
<sequence>MRTIYYNGAVYTGELPLREAFVEQDGVFVYAGSNEEAVKMAETGDQLVDLQGNFVCSGFNDSHMHLLGFGNALSCAPLSAHTGSLKEMLSCLKEFL</sequence>
<dbReference type="AlphaFoldDB" id="A0A9D2GI30"/>
<dbReference type="PANTHER" id="PTHR22642:SF2">
    <property type="entry name" value="PROTEIN LONG AFTER FAR-RED 3"/>
    <property type="match status" value="1"/>
</dbReference>
<name>A0A9D2GI30_9FIRM</name>
<dbReference type="Gene3D" id="3.20.20.140">
    <property type="entry name" value="Metal-dependent hydrolases"/>
    <property type="match status" value="1"/>
</dbReference>
<comment type="caution">
    <text evidence="1">The sequence shown here is derived from an EMBL/GenBank/DDBJ whole genome shotgun (WGS) entry which is preliminary data.</text>
</comment>
<evidence type="ECO:0000313" key="2">
    <source>
        <dbReference type="Proteomes" id="UP000824101"/>
    </source>
</evidence>
<dbReference type="InterPro" id="IPR011059">
    <property type="entry name" value="Metal-dep_hydrolase_composite"/>
</dbReference>
<gene>
    <name evidence="1" type="ORF">IAA17_10270</name>
</gene>
<dbReference type="PANTHER" id="PTHR22642">
    <property type="entry name" value="IMIDAZOLONEPROPIONASE"/>
    <property type="match status" value="1"/>
</dbReference>
<dbReference type="SUPFAM" id="SSF51338">
    <property type="entry name" value="Composite domain of metallo-dependent hydrolases"/>
    <property type="match status" value="1"/>
</dbReference>